<evidence type="ECO:0000256" key="2">
    <source>
        <dbReference type="SAM" id="MobiDB-lite"/>
    </source>
</evidence>
<dbReference type="InterPro" id="IPR004846">
    <property type="entry name" value="T2SS/T3SS_dom"/>
</dbReference>
<feature type="domain" description="Type II/III secretion system secretin-like" evidence="3">
    <location>
        <begin position="356"/>
        <end position="511"/>
    </location>
</feature>
<comment type="caution">
    <text evidence="5">The sequence shown here is derived from an EMBL/GenBank/DDBJ whole genome shotgun (WGS) entry which is preliminary data.</text>
</comment>
<evidence type="ECO:0000256" key="1">
    <source>
        <dbReference type="RuleBase" id="RU004003"/>
    </source>
</evidence>
<feature type="region of interest" description="Disordered" evidence="2">
    <location>
        <begin position="59"/>
        <end position="111"/>
    </location>
</feature>
<accession>A0ABY1QE12</accession>
<dbReference type="InterPro" id="IPR001775">
    <property type="entry name" value="GspD/PilQ"/>
</dbReference>
<gene>
    <name evidence="5" type="ORF">SAMN06295970_11338</name>
</gene>
<evidence type="ECO:0000259" key="4">
    <source>
        <dbReference type="Pfam" id="PF13629"/>
    </source>
</evidence>
<dbReference type="PANTHER" id="PTHR30332:SF17">
    <property type="entry name" value="TYPE IV PILIATION SYSTEM PROTEIN DR_0774-RELATED"/>
    <property type="match status" value="1"/>
</dbReference>
<sequence>MMHPENFPPPARPPFIASVRQSVMAVMASTARRLVLVAVAVLTLGLMHVLQPVSAHAATPPQPAISAFSPPASAPSTSAPPAPAAAQQPRNGYADQLQPRRKTPPMLVNQPYAPIRRSDDQADVPEIEMFVGESRVFPTPGVARIAVGNGQVMTAAALDGRETILFANAVGTSSLFVWSEDGRYQRLKINIVPGDTSRYAREIAAFLAAIPGARASVIGDKVIVEGDGLSDFELLKIDELAKRYPQIVNFTNRLGWEKMILLDVKIAEFPVNELREQGIKWTPTGGGAIAGIWSPLRRGHDGPYQVNIQTSGQGNSAPISMKPGVDGAVSGGVAMPAALNILSGLSLGLNAQLNLLAQNGRASILAEPQLSARNGAKASFLAGGEYPYTVSTINGPTVMFKSYGVKLEIQPRVDSRGTVRAHIDSEASSIDASISTQAGPGLRTRKVSTEFNVASGETIVLSGLLSRETSTDIDKVPLLGDLPVLGALFRSTRFQNKETELVVFVTPTVVDSHTPELAERARRVGEKLSGTMDAPPYLSQPLQPGRDAGSFTPAPAPATPAASMPADGPVSAGGSLLMVTSPQAVLRASPVADSPVLLSLGRGAAVRMGTQPATDGDRSRWRQVMVGEVRGWIAADAVEPVSRVGAGVLRAPPEPAAEHAGPLLGPVSTPLPQAAAAESRLAPRRLRVIAERLALRVTPDINAPMLRQLRAGAVVEALPQAPRGLWTAVQAGEERGWVASQWLLPVEQP</sequence>
<dbReference type="Pfam" id="PF13629">
    <property type="entry name" value="T2SS-T3SS_pil_N"/>
    <property type="match status" value="1"/>
</dbReference>
<proteinExistence type="inferred from homology"/>
<dbReference type="InterPro" id="IPR032789">
    <property type="entry name" value="T2SS-T3SS_pil_N"/>
</dbReference>
<evidence type="ECO:0000313" key="6">
    <source>
        <dbReference type="Proteomes" id="UP001158049"/>
    </source>
</evidence>
<dbReference type="Pfam" id="PF00263">
    <property type="entry name" value="Secretin"/>
    <property type="match status" value="1"/>
</dbReference>
<dbReference type="Gene3D" id="2.30.30.40">
    <property type="entry name" value="SH3 Domains"/>
    <property type="match status" value="1"/>
</dbReference>
<protein>
    <submittedName>
        <fullName evidence="5">Pilus assembly protein CpaC</fullName>
    </submittedName>
</protein>
<organism evidence="5 6">
    <name type="scientific">Noviherbaspirillum suwonense</name>
    <dbReference type="NCBI Taxonomy" id="1224511"/>
    <lineage>
        <taxon>Bacteria</taxon>
        <taxon>Pseudomonadati</taxon>
        <taxon>Pseudomonadota</taxon>
        <taxon>Betaproteobacteria</taxon>
        <taxon>Burkholderiales</taxon>
        <taxon>Oxalobacteraceae</taxon>
        <taxon>Noviherbaspirillum</taxon>
    </lineage>
</organism>
<name>A0ABY1QE12_9BURK</name>
<evidence type="ECO:0000313" key="5">
    <source>
        <dbReference type="EMBL" id="SMP67755.1"/>
    </source>
</evidence>
<feature type="compositionally biased region" description="Low complexity" evidence="2">
    <location>
        <begin position="64"/>
        <end position="77"/>
    </location>
</feature>
<dbReference type="PANTHER" id="PTHR30332">
    <property type="entry name" value="PROBABLE GENERAL SECRETION PATHWAY PROTEIN D"/>
    <property type="match status" value="1"/>
</dbReference>
<reference evidence="5 6" key="1">
    <citation type="submission" date="2017-05" db="EMBL/GenBank/DDBJ databases">
        <authorList>
            <person name="Varghese N."/>
            <person name="Submissions S."/>
        </authorList>
    </citation>
    <scope>NUCLEOTIDE SEQUENCE [LARGE SCALE GENOMIC DNA]</scope>
    <source>
        <strain evidence="5 6">DSM 26001</strain>
    </source>
</reference>
<dbReference type="EMBL" id="FXUL01000013">
    <property type="protein sequence ID" value="SMP67755.1"/>
    <property type="molecule type" value="Genomic_DNA"/>
</dbReference>
<dbReference type="RefSeq" id="WP_283443386.1">
    <property type="nucleotide sequence ID" value="NZ_FXUL01000013.1"/>
</dbReference>
<feature type="region of interest" description="Disordered" evidence="2">
    <location>
        <begin position="526"/>
        <end position="567"/>
    </location>
</feature>
<keyword evidence="6" id="KW-1185">Reference proteome</keyword>
<feature type="domain" description="Pilus formation protein N-terminal" evidence="4">
    <location>
        <begin position="126"/>
        <end position="191"/>
    </location>
</feature>
<comment type="similarity">
    <text evidence="1">Belongs to the bacterial secretin family.</text>
</comment>
<dbReference type="InterPro" id="IPR050810">
    <property type="entry name" value="Bact_Secretion_Sys_Channel"/>
</dbReference>
<dbReference type="PRINTS" id="PR00811">
    <property type="entry name" value="BCTERIALGSPD"/>
</dbReference>
<dbReference type="Proteomes" id="UP001158049">
    <property type="component" value="Unassembled WGS sequence"/>
</dbReference>
<evidence type="ECO:0000259" key="3">
    <source>
        <dbReference type="Pfam" id="PF00263"/>
    </source>
</evidence>